<reference evidence="2 3" key="1">
    <citation type="submission" date="2019-01" db="EMBL/GenBank/DDBJ databases">
        <title>Nuclear Genome Assembly of the Microalgal Biofuel strain Nannochloropsis salina CCMP1776.</title>
        <authorList>
            <person name="Hovde B."/>
        </authorList>
    </citation>
    <scope>NUCLEOTIDE SEQUENCE [LARGE SCALE GENOMIC DNA]</scope>
    <source>
        <strain evidence="2 3">CCMP1776</strain>
    </source>
</reference>
<dbReference type="AlphaFoldDB" id="A0A4D9D4V6"/>
<gene>
    <name evidence="2" type="ORF">NSK_002259</name>
</gene>
<evidence type="ECO:0000313" key="2">
    <source>
        <dbReference type="EMBL" id="TFJ86602.1"/>
    </source>
</evidence>
<feature type="region of interest" description="Disordered" evidence="1">
    <location>
        <begin position="191"/>
        <end position="216"/>
    </location>
</feature>
<evidence type="ECO:0008006" key="4">
    <source>
        <dbReference type="Google" id="ProtNLM"/>
    </source>
</evidence>
<dbReference type="EMBL" id="SDOX01000008">
    <property type="protein sequence ID" value="TFJ86602.1"/>
    <property type="molecule type" value="Genomic_DNA"/>
</dbReference>
<protein>
    <recommendedName>
        <fullName evidence="4">DUF833 domain-containing protein</fullName>
    </recommendedName>
</protein>
<feature type="region of interest" description="Disordered" evidence="1">
    <location>
        <begin position="12"/>
        <end position="54"/>
    </location>
</feature>
<dbReference type="InterPro" id="IPR008551">
    <property type="entry name" value="TANGO2"/>
</dbReference>
<dbReference type="PANTHER" id="PTHR17985">
    <property type="entry name" value="SER/THR-RICH PROTEIN T10 IN DGCR REGION"/>
    <property type="match status" value="1"/>
</dbReference>
<accession>A0A4D9D4V6</accession>
<dbReference type="PANTHER" id="PTHR17985:SF8">
    <property type="entry name" value="TRANSPORT AND GOLGI ORGANIZATION PROTEIN 2 HOMOLOG"/>
    <property type="match status" value="1"/>
</dbReference>
<sequence>MCIVFFQAFSSPNADGSQSGPSDSVGADVGGIDQPRTETGDRHTPASASESVMTDEGIGISPAVHATLARQYTLILASNRDEYLARPTRRPCFWGTEDATKEKGWSSSPMGKELRKERLPGSGPAVKCARRTRPSSSVLADVWAGKDLTAGGTWMGLTRTGRFGVLTNVRTPKEDSVAAEIRTRAVNAVLPPESRTPGTVTPVKNRDGQKGMPSRSRGHLVMDYLTHPDGALSPLAYAASVAGTERKGPERGGTSLLRDYAGFNLLVGDIGGASGGGVEMAYVTNKESVHNKVQILATDRLYALSNSALDVPWEKLTRGKQLFVDCLEEMTEGGKMAGEKGGIEEDDDRLAFALMDRLLQDSQACGPATDTGYSTEFESKLARICIPGVLLRHETEGTEEGGSNFGVGASAPPRFGTTASIVILVRRDGRILCFEKGLEWDAARGSHTDVWSPLRKTEARLVRPRMDCEIECT</sequence>
<feature type="region of interest" description="Disordered" evidence="1">
    <location>
        <begin position="99"/>
        <end position="131"/>
    </location>
</feature>
<evidence type="ECO:0000313" key="3">
    <source>
        <dbReference type="Proteomes" id="UP000355283"/>
    </source>
</evidence>
<organism evidence="2 3">
    <name type="scientific">Nannochloropsis salina CCMP1776</name>
    <dbReference type="NCBI Taxonomy" id="1027361"/>
    <lineage>
        <taxon>Eukaryota</taxon>
        <taxon>Sar</taxon>
        <taxon>Stramenopiles</taxon>
        <taxon>Ochrophyta</taxon>
        <taxon>Eustigmatophyceae</taxon>
        <taxon>Eustigmatales</taxon>
        <taxon>Monodopsidaceae</taxon>
        <taxon>Microchloropsis</taxon>
        <taxon>Microchloropsis salina</taxon>
    </lineage>
</organism>
<feature type="compositionally biased region" description="Polar residues" evidence="1">
    <location>
        <begin position="12"/>
        <end position="22"/>
    </location>
</feature>
<dbReference type="OrthoDB" id="57786at2759"/>
<feature type="compositionally biased region" description="Basic and acidic residues" evidence="1">
    <location>
        <begin position="35"/>
        <end position="44"/>
    </location>
</feature>
<keyword evidence="3" id="KW-1185">Reference proteome</keyword>
<comment type="caution">
    <text evidence="2">The sequence shown here is derived from an EMBL/GenBank/DDBJ whole genome shotgun (WGS) entry which is preliminary data.</text>
</comment>
<proteinExistence type="predicted"/>
<name>A0A4D9D4V6_9STRA</name>
<dbReference type="Proteomes" id="UP000355283">
    <property type="component" value="Unassembled WGS sequence"/>
</dbReference>
<dbReference type="Pfam" id="PF05742">
    <property type="entry name" value="TANGO2"/>
    <property type="match status" value="2"/>
</dbReference>
<evidence type="ECO:0000256" key="1">
    <source>
        <dbReference type="SAM" id="MobiDB-lite"/>
    </source>
</evidence>